<keyword evidence="5" id="KW-0378">Hydrolase</keyword>
<dbReference type="InterPro" id="IPR027417">
    <property type="entry name" value="P-loop_NTPase"/>
</dbReference>
<reference evidence="5 6" key="1">
    <citation type="journal article" date="2019" name="Nat. Ecol. Evol.">
        <title>Megaphylogeny resolves global patterns of mushroom evolution.</title>
        <authorList>
            <person name="Varga T."/>
            <person name="Krizsan K."/>
            <person name="Foldi C."/>
            <person name="Dima B."/>
            <person name="Sanchez-Garcia M."/>
            <person name="Sanchez-Ramirez S."/>
            <person name="Szollosi G.J."/>
            <person name="Szarkandi J.G."/>
            <person name="Papp V."/>
            <person name="Albert L."/>
            <person name="Andreopoulos W."/>
            <person name="Angelini C."/>
            <person name="Antonin V."/>
            <person name="Barry K.W."/>
            <person name="Bougher N.L."/>
            <person name="Buchanan P."/>
            <person name="Buyck B."/>
            <person name="Bense V."/>
            <person name="Catcheside P."/>
            <person name="Chovatia M."/>
            <person name="Cooper J."/>
            <person name="Damon W."/>
            <person name="Desjardin D."/>
            <person name="Finy P."/>
            <person name="Geml J."/>
            <person name="Haridas S."/>
            <person name="Hughes K."/>
            <person name="Justo A."/>
            <person name="Karasinski D."/>
            <person name="Kautmanova I."/>
            <person name="Kiss B."/>
            <person name="Kocsube S."/>
            <person name="Kotiranta H."/>
            <person name="LaButti K.M."/>
            <person name="Lechner B.E."/>
            <person name="Liimatainen K."/>
            <person name="Lipzen A."/>
            <person name="Lukacs Z."/>
            <person name="Mihaltcheva S."/>
            <person name="Morgado L.N."/>
            <person name="Niskanen T."/>
            <person name="Noordeloos M.E."/>
            <person name="Ohm R.A."/>
            <person name="Ortiz-Santana B."/>
            <person name="Ovrebo C."/>
            <person name="Racz N."/>
            <person name="Riley R."/>
            <person name="Savchenko A."/>
            <person name="Shiryaev A."/>
            <person name="Soop K."/>
            <person name="Spirin V."/>
            <person name="Szebenyi C."/>
            <person name="Tomsovsky M."/>
            <person name="Tulloss R.E."/>
            <person name="Uehling J."/>
            <person name="Grigoriev I.V."/>
            <person name="Vagvolgyi C."/>
            <person name="Papp T."/>
            <person name="Martin F.M."/>
            <person name="Miettinen O."/>
            <person name="Hibbett D.S."/>
            <person name="Nagy L.G."/>
        </authorList>
    </citation>
    <scope>NUCLEOTIDE SEQUENCE [LARGE SCALE GENOMIC DNA]</scope>
    <source>
        <strain evidence="5 6">CBS 309.79</strain>
    </source>
</reference>
<dbReference type="GO" id="GO:0005737">
    <property type="term" value="C:cytoplasm"/>
    <property type="evidence" value="ECO:0007669"/>
    <property type="project" value="TreeGrafter"/>
</dbReference>
<gene>
    <name evidence="5" type="ORF">BDV98DRAFT_609407</name>
</gene>
<evidence type="ECO:0000259" key="4">
    <source>
        <dbReference type="Pfam" id="PF07728"/>
    </source>
</evidence>
<dbReference type="Gene3D" id="1.25.40.20">
    <property type="entry name" value="Ankyrin repeat-containing domain"/>
    <property type="match status" value="1"/>
</dbReference>
<protein>
    <submittedName>
        <fullName evidence="5">P-loop containing nucleoside triphosphate hydrolase protein</fullName>
    </submittedName>
</protein>
<evidence type="ECO:0000313" key="5">
    <source>
        <dbReference type="EMBL" id="TFL07253.1"/>
    </source>
</evidence>
<dbReference type="STRING" id="1884261.A0A5C3QZ03"/>
<evidence type="ECO:0000256" key="3">
    <source>
        <dbReference type="SAM" id="MobiDB-lite"/>
    </source>
</evidence>
<sequence>MTNPLPVGEYPCETPNVCPPQTFAPPHCAATHPSDDVDQVRVALENGNVTANDQVGPQCALAFTLSNDQITNKLDIVKTLLAYGADPNALDDPALNPPARSPSGVDPDQGLPSLGTNVENLDPATRYYVSRAKSEAMQKNRALVQRTEFQPLARVCFDLVGQDLAFEQLFRALNTRSKQRKPGPVVAVLCGPSGHGKSFVAHRFSSLLDIPSHTVNLTTVRTPGDLWKSFSMDPNEDVISQLTLEEFLIENEGRPCVVVLDEIEKTAKENLFSLLVPFELGRCPIEAGKRHVDVRRVTWLATSNIGQETVFEFDKTRITPDKPISRQEYLQLTTTLRDQVSEHLGASLLSRVTCVLPFVPFSTEELRAIAAESVMSLGGEEVSRLNPSAIGGIIDRALLAYVAREGARSLYRAVSNEVVDL</sequence>
<feature type="region of interest" description="Disordered" evidence="3">
    <location>
        <begin position="91"/>
        <end position="117"/>
    </location>
</feature>
<dbReference type="Gene3D" id="3.40.50.300">
    <property type="entry name" value="P-loop containing nucleotide triphosphate hydrolases"/>
    <property type="match status" value="1"/>
</dbReference>
<dbReference type="InterPro" id="IPR011704">
    <property type="entry name" value="ATPase_dyneun-rel_AAA"/>
</dbReference>
<dbReference type="AlphaFoldDB" id="A0A5C3QZ03"/>
<evidence type="ECO:0000313" key="6">
    <source>
        <dbReference type="Proteomes" id="UP000305067"/>
    </source>
</evidence>
<dbReference type="GO" id="GO:0016887">
    <property type="term" value="F:ATP hydrolysis activity"/>
    <property type="evidence" value="ECO:0007669"/>
    <property type="project" value="InterPro"/>
</dbReference>
<keyword evidence="6" id="KW-1185">Reference proteome</keyword>
<dbReference type="Pfam" id="PF07728">
    <property type="entry name" value="AAA_5"/>
    <property type="match status" value="1"/>
</dbReference>
<keyword evidence="2" id="KW-0067">ATP-binding</keyword>
<feature type="domain" description="ATPase dynein-related AAA" evidence="4">
    <location>
        <begin position="188"/>
        <end position="307"/>
    </location>
</feature>
<dbReference type="EMBL" id="ML178814">
    <property type="protein sequence ID" value="TFL07253.1"/>
    <property type="molecule type" value="Genomic_DNA"/>
</dbReference>
<proteinExistence type="predicted"/>
<name>A0A5C3QZ03_9AGAR</name>
<dbReference type="SUPFAM" id="SSF52540">
    <property type="entry name" value="P-loop containing nucleoside triphosphate hydrolases"/>
    <property type="match status" value="1"/>
</dbReference>
<dbReference type="GO" id="GO:0034605">
    <property type="term" value="P:cellular response to heat"/>
    <property type="evidence" value="ECO:0007669"/>
    <property type="project" value="TreeGrafter"/>
</dbReference>
<dbReference type="PANTHER" id="PTHR11638:SF18">
    <property type="entry name" value="HEAT SHOCK PROTEIN 104"/>
    <property type="match status" value="1"/>
</dbReference>
<dbReference type="PANTHER" id="PTHR11638">
    <property type="entry name" value="ATP-DEPENDENT CLP PROTEASE"/>
    <property type="match status" value="1"/>
</dbReference>
<dbReference type="InterPro" id="IPR036770">
    <property type="entry name" value="Ankyrin_rpt-contain_sf"/>
</dbReference>
<dbReference type="GO" id="GO:0005524">
    <property type="term" value="F:ATP binding"/>
    <property type="evidence" value="ECO:0007669"/>
    <property type="project" value="UniProtKB-KW"/>
</dbReference>
<keyword evidence="1" id="KW-0547">Nucleotide-binding</keyword>
<accession>A0A5C3QZ03</accession>
<dbReference type="Proteomes" id="UP000305067">
    <property type="component" value="Unassembled WGS sequence"/>
</dbReference>
<organism evidence="5 6">
    <name type="scientific">Pterulicium gracile</name>
    <dbReference type="NCBI Taxonomy" id="1884261"/>
    <lineage>
        <taxon>Eukaryota</taxon>
        <taxon>Fungi</taxon>
        <taxon>Dikarya</taxon>
        <taxon>Basidiomycota</taxon>
        <taxon>Agaricomycotina</taxon>
        <taxon>Agaricomycetes</taxon>
        <taxon>Agaricomycetidae</taxon>
        <taxon>Agaricales</taxon>
        <taxon>Pleurotineae</taxon>
        <taxon>Pterulaceae</taxon>
        <taxon>Pterulicium</taxon>
    </lineage>
</organism>
<dbReference type="InterPro" id="IPR050130">
    <property type="entry name" value="ClpA_ClpB"/>
</dbReference>
<evidence type="ECO:0000256" key="2">
    <source>
        <dbReference type="ARBA" id="ARBA00022840"/>
    </source>
</evidence>
<dbReference type="OrthoDB" id="47330at2759"/>
<evidence type="ECO:0000256" key="1">
    <source>
        <dbReference type="ARBA" id="ARBA00022741"/>
    </source>
</evidence>